<dbReference type="EMBL" id="MNVB01000056">
    <property type="protein sequence ID" value="OIO16606.1"/>
    <property type="molecule type" value="Genomic_DNA"/>
</dbReference>
<dbReference type="PANTHER" id="PTHR40278:SF1">
    <property type="entry name" value="DNA UTILIZATION PROTEIN HOFN"/>
    <property type="match status" value="1"/>
</dbReference>
<feature type="transmembrane region" description="Helical" evidence="1">
    <location>
        <begin position="20"/>
        <end position="45"/>
    </location>
</feature>
<dbReference type="AlphaFoldDB" id="A0A1J4U1V1"/>
<comment type="caution">
    <text evidence="2">The sequence shown here is derived from an EMBL/GenBank/DDBJ whole genome shotgun (WGS) entry which is preliminary data.</text>
</comment>
<protein>
    <recommendedName>
        <fullName evidence="4">Fimbrial assembly protein</fullName>
    </recommendedName>
</protein>
<evidence type="ECO:0008006" key="4">
    <source>
        <dbReference type="Google" id="ProtNLM"/>
    </source>
</evidence>
<accession>A0A1J4U1V1</accession>
<dbReference type="Proteomes" id="UP000182465">
    <property type="component" value="Unassembled WGS sequence"/>
</dbReference>
<proteinExistence type="predicted"/>
<dbReference type="InterPro" id="IPR052534">
    <property type="entry name" value="Extracell_DNA_Util/SecSys_Comp"/>
</dbReference>
<name>A0A1J4U1V1_9BACT</name>
<gene>
    <name evidence="2" type="ORF">AUJ29_02520</name>
</gene>
<organism evidence="2 3">
    <name type="scientific">Candidatus Kuenenbacteria bacterium CG1_02_38_13</name>
    <dbReference type="NCBI Taxonomy" id="1805235"/>
    <lineage>
        <taxon>Bacteria</taxon>
        <taxon>Candidatus Kueneniibacteriota</taxon>
    </lineage>
</organism>
<sequence>MMINLNLINNEKKKKISRDIHCIMIINGLAMLGLTIGIISILLYASNSYLGHKIDEMEKIGSKTSINSEIVAINQEMQHIDAVQKNFTKWSRVITNLMSIIPEGNTLHRANLDKKNNKIVINGLSKTRDTFLKLKEALEKSDLITDLNSPISNILYQTDINFTLEAKLNLQ</sequence>
<evidence type="ECO:0000256" key="1">
    <source>
        <dbReference type="SAM" id="Phobius"/>
    </source>
</evidence>
<keyword evidence="1" id="KW-0472">Membrane</keyword>
<reference evidence="2" key="1">
    <citation type="journal article" date="2016" name="Environ. Microbiol.">
        <title>Genomic resolution of a cold subsurface aquifer community provides metabolic insights for novel microbes adapted to high CO concentrations.</title>
        <authorList>
            <person name="Probst A.J."/>
            <person name="Castelle C.J."/>
            <person name="Singh A."/>
            <person name="Brown C.T."/>
            <person name="Anantharaman K."/>
            <person name="Sharon I."/>
            <person name="Hug L.A."/>
            <person name="Burstein D."/>
            <person name="Emerson J.B."/>
            <person name="Thomas B.C."/>
            <person name="Banfield J.F."/>
        </authorList>
    </citation>
    <scope>NUCLEOTIDE SEQUENCE [LARGE SCALE GENOMIC DNA]</scope>
    <source>
        <strain evidence="2">CG1_02_38_13</strain>
    </source>
</reference>
<evidence type="ECO:0000313" key="2">
    <source>
        <dbReference type="EMBL" id="OIO16606.1"/>
    </source>
</evidence>
<dbReference type="PANTHER" id="PTHR40278">
    <property type="entry name" value="DNA UTILIZATION PROTEIN HOFN"/>
    <property type="match status" value="1"/>
</dbReference>
<keyword evidence="1" id="KW-0812">Transmembrane</keyword>
<evidence type="ECO:0000313" key="3">
    <source>
        <dbReference type="Proteomes" id="UP000182465"/>
    </source>
</evidence>
<keyword evidence="1" id="KW-1133">Transmembrane helix</keyword>